<dbReference type="AlphaFoldDB" id="A0A0C3RPK8"/>
<protein>
    <recommendedName>
        <fullName evidence="4">Secreted protein</fullName>
    </recommendedName>
</protein>
<evidence type="ECO:0000313" key="3">
    <source>
        <dbReference type="Proteomes" id="UP000053257"/>
    </source>
</evidence>
<feature type="signal peptide" evidence="1">
    <location>
        <begin position="1"/>
        <end position="15"/>
    </location>
</feature>
<name>A0A0C3RPK8_PHLG1</name>
<evidence type="ECO:0008006" key="4">
    <source>
        <dbReference type="Google" id="ProtNLM"/>
    </source>
</evidence>
<keyword evidence="1" id="KW-0732">Signal</keyword>
<dbReference type="HOGENOM" id="CLU_1687299_0_0_1"/>
<evidence type="ECO:0000256" key="1">
    <source>
        <dbReference type="SAM" id="SignalP"/>
    </source>
</evidence>
<feature type="chain" id="PRO_5013017478" description="Secreted protein" evidence="1">
    <location>
        <begin position="16"/>
        <end position="156"/>
    </location>
</feature>
<evidence type="ECO:0000313" key="2">
    <source>
        <dbReference type="EMBL" id="KIP01461.1"/>
    </source>
</evidence>
<reference evidence="2 3" key="1">
    <citation type="journal article" date="2014" name="PLoS Genet.">
        <title>Analysis of the Phlebiopsis gigantea genome, transcriptome and secretome provides insight into its pioneer colonization strategies of wood.</title>
        <authorList>
            <person name="Hori C."/>
            <person name="Ishida T."/>
            <person name="Igarashi K."/>
            <person name="Samejima M."/>
            <person name="Suzuki H."/>
            <person name="Master E."/>
            <person name="Ferreira P."/>
            <person name="Ruiz-Duenas F.J."/>
            <person name="Held B."/>
            <person name="Canessa P."/>
            <person name="Larrondo L.F."/>
            <person name="Schmoll M."/>
            <person name="Druzhinina I.S."/>
            <person name="Kubicek C.P."/>
            <person name="Gaskell J.A."/>
            <person name="Kersten P."/>
            <person name="St John F."/>
            <person name="Glasner J."/>
            <person name="Sabat G."/>
            <person name="Splinter BonDurant S."/>
            <person name="Syed K."/>
            <person name="Yadav J."/>
            <person name="Mgbeahuruike A.C."/>
            <person name="Kovalchuk A."/>
            <person name="Asiegbu F.O."/>
            <person name="Lackner G."/>
            <person name="Hoffmeister D."/>
            <person name="Rencoret J."/>
            <person name="Gutierrez A."/>
            <person name="Sun H."/>
            <person name="Lindquist E."/>
            <person name="Barry K."/>
            <person name="Riley R."/>
            <person name="Grigoriev I.V."/>
            <person name="Henrissat B."/>
            <person name="Kues U."/>
            <person name="Berka R.M."/>
            <person name="Martinez A.T."/>
            <person name="Covert S.F."/>
            <person name="Blanchette R.A."/>
            <person name="Cullen D."/>
        </authorList>
    </citation>
    <scope>NUCLEOTIDE SEQUENCE [LARGE SCALE GENOMIC DNA]</scope>
    <source>
        <strain evidence="2 3">11061_1 CR5-6</strain>
    </source>
</reference>
<keyword evidence="3" id="KW-1185">Reference proteome</keyword>
<accession>A0A0C3RPK8</accession>
<dbReference type="EMBL" id="KN840787">
    <property type="protein sequence ID" value="KIP01461.1"/>
    <property type="molecule type" value="Genomic_DNA"/>
</dbReference>
<dbReference type="Proteomes" id="UP000053257">
    <property type="component" value="Unassembled WGS sequence"/>
</dbReference>
<proteinExistence type="predicted"/>
<sequence>MLPIVIASLVSPGAALTAVRLGFDQGRPYWNYWNSTNDVAPSHVHSTFARLSPSAANATMSSFDHTRATSSCVLVVASVTMRKLSGCWPEQSIARRLWSLLCSMTHDDSWRYFCVHSFADATLCSFMCRSACCIRATTHKANDVRLGDTPRIRCSV</sequence>
<gene>
    <name evidence="2" type="ORF">PHLGIDRAFT_355812</name>
</gene>
<organism evidence="2 3">
    <name type="scientific">Phlebiopsis gigantea (strain 11061_1 CR5-6)</name>
    <name type="common">White-rot fungus</name>
    <name type="synonym">Peniophora gigantea</name>
    <dbReference type="NCBI Taxonomy" id="745531"/>
    <lineage>
        <taxon>Eukaryota</taxon>
        <taxon>Fungi</taxon>
        <taxon>Dikarya</taxon>
        <taxon>Basidiomycota</taxon>
        <taxon>Agaricomycotina</taxon>
        <taxon>Agaricomycetes</taxon>
        <taxon>Polyporales</taxon>
        <taxon>Phanerochaetaceae</taxon>
        <taxon>Phlebiopsis</taxon>
    </lineage>
</organism>